<gene>
    <name evidence="1" type="ORF">DSO57_1038247</name>
</gene>
<reference evidence="1" key="1">
    <citation type="submission" date="2022-04" db="EMBL/GenBank/DDBJ databases">
        <title>Genome of the entomopathogenic fungus Entomophthora muscae.</title>
        <authorList>
            <person name="Elya C."/>
            <person name="Lovett B.R."/>
            <person name="Lee E."/>
            <person name="Macias A.M."/>
            <person name="Hajek A.E."/>
            <person name="De Bivort B.L."/>
            <person name="Kasson M.T."/>
            <person name="De Fine Licht H.H."/>
            <person name="Stajich J.E."/>
        </authorList>
    </citation>
    <scope>NUCLEOTIDE SEQUENCE</scope>
    <source>
        <strain evidence="1">Berkeley</strain>
    </source>
</reference>
<keyword evidence="2" id="KW-1185">Reference proteome</keyword>
<comment type="caution">
    <text evidence="1">The sequence shown here is derived from an EMBL/GenBank/DDBJ whole genome shotgun (WGS) entry which is preliminary data.</text>
</comment>
<evidence type="ECO:0000313" key="1">
    <source>
        <dbReference type="EMBL" id="KAJ9063694.1"/>
    </source>
</evidence>
<evidence type="ECO:0000313" key="2">
    <source>
        <dbReference type="Proteomes" id="UP001165960"/>
    </source>
</evidence>
<protein>
    <submittedName>
        <fullName evidence="1">Uncharacterized protein</fullName>
    </submittedName>
</protein>
<dbReference type="Proteomes" id="UP001165960">
    <property type="component" value="Unassembled WGS sequence"/>
</dbReference>
<organism evidence="1 2">
    <name type="scientific">Entomophthora muscae</name>
    <dbReference type="NCBI Taxonomy" id="34485"/>
    <lineage>
        <taxon>Eukaryota</taxon>
        <taxon>Fungi</taxon>
        <taxon>Fungi incertae sedis</taxon>
        <taxon>Zoopagomycota</taxon>
        <taxon>Entomophthoromycotina</taxon>
        <taxon>Entomophthoromycetes</taxon>
        <taxon>Entomophthorales</taxon>
        <taxon>Entomophthoraceae</taxon>
        <taxon>Entomophthora</taxon>
    </lineage>
</organism>
<dbReference type="EMBL" id="QTSX02004727">
    <property type="protein sequence ID" value="KAJ9063694.1"/>
    <property type="molecule type" value="Genomic_DNA"/>
</dbReference>
<accession>A0ACC2SMR8</accession>
<sequence>MAFGWGNFSVEGMVFGCNVLVGDSGEVKKNALAGPRVNHSAKVLDLGVINALLQADKSRFGNPEIIRSRPPFEGGS</sequence>
<proteinExistence type="predicted"/>
<name>A0ACC2SMR8_9FUNG</name>